<evidence type="ECO:0000256" key="1">
    <source>
        <dbReference type="ARBA" id="ARBA00011245"/>
    </source>
</evidence>
<evidence type="ECO:0000313" key="6">
    <source>
        <dbReference type="EMBL" id="BBP86569.1"/>
    </source>
</evidence>
<dbReference type="GO" id="GO:0005829">
    <property type="term" value="C:cytosol"/>
    <property type="evidence" value="ECO:0007669"/>
    <property type="project" value="TreeGrafter"/>
</dbReference>
<dbReference type="GO" id="GO:0005524">
    <property type="term" value="F:ATP binding"/>
    <property type="evidence" value="ECO:0007669"/>
    <property type="project" value="UniProtKB-KW"/>
</dbReference>
<keyword evidence="2" id="KW-0436">Ligase</keyword>
<dbReference type="PANTHER" id="PTHR10890">
    <property type="entry name" value="CYSTEINYL-TRNA SYNTHETASE"/>
    <property type="match status" value="1"/>
</dbReference>
<dbReference type="Pfam" id="PF01406">
    <property type="entry name" value="tRNA-synt_1e"/>
    <property type="match status" value="1"/>
</dbReference>
<dbReference type="InterPro" id="IPR024909">
    <property type="entry name" value="Cys-tRNA/MSH_ligase"/>
</dbReference>
<gene>
    <name evidence="6" type="ORF">BsIDN1_01870</name>
</gene>
<sequence length="81" mass="9126">MTENMDDIIAFIATLIEKGYAYEADGDVYYSTRSFEGYGKLSHQSIDELKTGARIRVGEKKRDALDFALWKAAKDQEISLG</sequence>
<name>A0A5S9M3V5_BACIA</name>
<dbReference type="GO" id="GO:0006423">
    <property type="term" value="P:cysteinyl-tRNA aminoacylation"/>
    <property type="evidence" value="ECO:0007669"/>
    <property type="project" value="TreeGrafter"/>
</dbReference>
<dbReference type="InterPro" id="IPR014729">
    <property type="entry name" value="Rossmann-like_a/b/a_fold"/>
</dbReference>
<dbReference type="EMBL" id="AP021906">
    <property type="protein sequence ID" value="BBP86569.1"/>
    <property type="molecule type" value="Genomic_DNA"/>
</dbReference>
<feature type="domain" description="tRNA synthetases class I catalytic" evidence="5">
    <location>
        <begin position="2"/>
        <end position="79"/>
    </location>
</feature>
<dbReference type="PANTHER" id="PTHR10890:SF3">
    <property type="entry name" value="CYSTEINE--TRNA LIGASE, CYTOPLASMIC"/>
    <property type="match status" value="1"/>
</dbReference>
<evidence type="ECO:0000259" key="5">
    <source>
        <dbReference type="Pfam" id="PF01406"/>
    </source>
</evidence>
<reference evidence="6 7" key="1">
    <citation type="submission" date="2019-12" db="EMBL/GenBank/DDBJ databases">
        <title>Full genome sequence of a Bacillus safensis strain isolated from commercially available natto in Indonesia.</title>
        <authorList>
            <person name="Yoshida M."/>
            <person name="Uomi M."/>
            <person name="Waturangi D."/>
            <person name="Ekaputri J.J."/>
            <person name="Setiamarga D.H.E."/>
        </authorList>
    </citation>
    <scope>NUCLEOTIDE SEQUENCE [LARGE SCALE GENOMIC DNA]</scope>
    <source>
        <strain evidence="6 7">IDN1</strain>
    </source>
</reference>
<dbReference type="Gene3D" id="3.40.50.620">
    <property type="entry name" value="HUPs"/>
    <property type="match status" value="1"/>
</dbReference>
<organism evidence="6 7">
    <name type="scientific">Bacillus safensis</name>
    <dbReference type="NCBI Taxonomy" id="561879"/>
    <lineage>
        <taxon>Bacteria</taxon>
        <taxon>Bacillati</taxon>
        <taxon>Bacillota</taxon>
        <taxon>Bacilli</taxon>
        <taxon>Bacillales</taxon>
        <taxon>Bacillaceae</taxon>
        <taxon>Bacillus</taxon>
    </lineage>
</organism>
<protein>
    <recommendedName>
        <fullName evidence="5">tRNA synthetases class I catalytic domain-containing protein</fullName>
    </recommendedName>
</protein>
<evidence type="ECO:0000256" key="4">
    <source>
        <dbReference type="ARBA" id="ARBA00022840"/>
    </source>
</evidence>
<accession>A0A5S9M3V5</accession>
<dbReference type="GO" id="GO:0004817">
    <property type="term" value="F:cysteine-tRNA ligase activity"/>
    <property type="evidence" value="ECO:0007669"/>
    <property type="project" value="TreeGrafter"/>
</dbReference>
<evidence type="ECO:0000313" key="7">
    <source>
        <dbReference type="Proteomes" id="UP000464658"/>
    </source>
</evidence>
<evidence type="ECO:0000256" key="2">
    <source>
        <dbReference type="ARBA" id="ARBA00022598"/>
    </source>
</evidence>
<dbReference type="Proteomes" id="UP000464658">
    <property type="component" value="Chromosome"/>
</dbReference>
<comment type="subunit">
    <text evidence="1">Monomer.</text>
</comment>
<proteinExistence type="predicted"/>
<keyword evidence="4" id="KW-0067">ATP-binding</keyword>
<dbReference type="AlphaFoldDB" id="A0A5S9M3V5"/>
<dbReference type="SUPFAM" id="SSF52374">
    <property type="entry name" value="Nucleotidylyl transferase"/>
    <property type="match status" value="1"/>
</dbReference>
<evidence type="ECO:0000256" key="3">
    <source>
        <dbReference type="ARBA" id="ARBA00022741"/>
    </source>
</evidence>
<keyword evidence="3" id="KW-0547">Nucleotide-binding</keyword>
<dbReference type="InterPro" id="IPR032678">
    <property type="entry name" value="tRNA-synt_1_cat_dom"/>
</dbReference>